<dbReference type="SUPFAM" id="SSF53335">
    <property type="entry name" value="S-adenosyl-L-methionine-dependent methyltransferases"/>
    <property type="match status" value="1"/>
</dbReference>
<evidence type="ECO:0000259" key="2">
    <source>
        <dbReference type="Pfam" id="PF08241"/>
    </source>
</evidence>
<dbReference type="RefSeq" id="WP_340334841.1">
    <property type="nucleotide sequence ID" value="NZ_JBBKZS010000003.1"/>
</dbReference>
<reference evidence="3 4" key="1">
    <citation type="submission" date="2024-03" db="EMBL/GenBank/DDBJ databases">
        <title>Novel species of the genus Variovorax.</title>
        <authorList>
            <person name="Liu Q."/>
            <person name="Xin Y.-H."/>
        </authorList>
    </citation>
    <scope>NUCLEOTIDE SEQUENCE [LARGE SCALE GENOMIC DNA]</scope>
    <source>
        <strain evidence="3 4">KACC 18901</strain>
    </source>
</reference>
<dbReference type="Gene3D" id="3.40.50.150">
    <property type="entry name" value="Vaccinia Virus protein VP39"/>
    <property type="match status" value="1"/>
</dbReference>
<feature type="domain" description="Methyltransferase type 11" evidence="2">
    <location>
        <begin position="44"/>
        <end position="137"/>
    </location>
</feature>
<dbReference type="Proteomes" id="UP001367030">
    <property type="component" value="Unassembled WGS sequence"/>
</dbReference>
<keyword evidence="3" id="KW-0489">Methyltransferase</keyword>
<sequence length="497" mass="55801">MDKNFYRAFEDKFRGSRELILSRLAIYRPFIKVLRQYLEQAAALDLGCGRGEWLEFLGGEGIDALGVDIDESMLKACDERQLKTKCEEAVSYLAGLPDECLAVISAFHVVEHIPFDQLQVLIKEAFRVLRPGGLLIMETPNPENIQVGTHTFYIDPTHRRPIPPALLAFLPEYRGFATVKILRLQHSERLASSPSPSLFEVLEGVSADYAVIAQKAAAQAVMAAFDALFNADQGLTLHTLASRYDAEQDRRIKQTHSFVEQFAETASLAATHAHQALNEAKHAETLVQRAITAHGLIDKQLAQFETALQRHAEVEALTDARFEATLREHRAAEARTNARFDITLREHKIIAAAAEARINARLDTALQQHQLEKAAAEARIREMLNSNSWRITAPLRWLSEVLQEFKLALSHTGKAVVRHTLLKGMHFAFDRPNLRRLLAKLIRHVPRAHHRLNIFAIHYGLIPPAPVTGSNPEEPNPILTPDALRIYAKLKKSIAND</sequence>
<protein>
    <submittedName>
        <fullName evidence="3">Class I SAM-dependent methyltransferase</fullName>
        <ecNumber evidence="3">2.1.1.-</ecNumber>
    </submittedName>
</protein>
<dbReference type="EC" id="2.1.1.-" evidence="3"/>
<dbReference type="Pfam" id="PF08241">
    <property type="entry name" value="Methyltransf_11"/>
    <property type="match status" value="1"/>
</dbReference>
<gene>
    <name evidence="3" type="ORF">WKW79_09230</name>
</gene>
<proteinExistence type="predicted"/>
<keyword evidence="1" id="KW-0175">Coiled coil</keyword>
<dbReference type="InterPro" id="IPR029063">
    <property type="entry name" value="SAM-dependent_MTases_sf"/>
</dbReference>
<dbReference type="GO" id="GO:0032259">
    <property type="term" value="P:methylation"/>
    <property type="evidence" value="ECO:0007669"/>
    <property type="project" value="UniProtKB-KW"/>
</dbReference>
<evidence type="ECO:0000313" key="3">
    <source>
        <dbReference type="EMBL" id="MEJ8854749.1"/>
    </source>
</evidence>
<dbReference type="InterPro" id="IPR013216">
    <property type="entry name" value="Methyltransf_11"/>
</dbReference>
<dbReference type="GO" id="GO:0008168">
    <property type="term" value="F:methyltransferase activity"/>
    <property type="evidence" value="ECO:0007669"/>
    <property type="project" value="UniProtKB-KW"/>
</dbReference>
<keyword evidence="4" id="KW-1185">Reference proteome</keyword>
<comment type="caution">
    <text evidence="3">The sequence shown here is derived from an EMBL/GenBank/DDBJ whole genome shotgun (WGS) entry which is preliminary data.</text>
</comment>
<organism evidence="3 4">
    <name type="scientific">Variovorax robiniae</name>
    <dbReference type="NCBI Taxonomy" id="1836199"/>
    <lineage>
        <taxon>Bacteria</taxon>
        <taxon>Pseudomonadati</taxon>
        <taxon>Pseudomonadota</taxon>
        <taxon>Betaproteobacteria</taxon>
        <taxon>Burkholderiales</taxon>
        <taxon>Comamonadaceae</taxon>
        <taxon>Variovorax</taxon>
    </lineage>
</organism>
<dbReference type="PANTHER" id="PTHR42912">
    <property type="entry name" value="METHYLTRANSFERASE"/>
    <property type="match status" value="1"/>
</dbReference>
<feature type="coiled-coil region" evidence="1">
    <location>
        <begin position="359"/>
        <end position="386"/>
    </location>
</feature>
<name>A0ABU8X6L7_9BURK</name>
<dbReference type="InterPro" id="IPR050508">
    <property type="entry name" value="Methyltransf_Superfamily"/>
</dbReference>
<dbReference type="EMBL" id="JBBKZS010000003">
    <property type="protein sequence ID" value="MEJ8854749.1"/>
    <property type="molecule type" value="Genomic_DNA"/>
</dbReference>
<evidence type="ECO:0000256" key="1">
    <source>
        <dbReference type="SAM" id="Coils"/>
    </source>
</evidence>
<dbReference type="CDD" id="cd02440">
    <property type="entry name" value="AdoMet_MTases"/>
    <property type="match status" value="1"/>
</dbReference>
<evidence type="ECO:0000313" key="4">
    <source>
        <dbReference type="Proteomes" id="UP001367030"/>
    </source>
</evidence>
<accession>A0ABU8X6L7</accession>
<keyword evidence="3" id="KW-0808">Transferase</keyword>